<gene>
    <name evidence="1" type="ORF">BRAPAZ1V2_A06P52210.2</name>
</gene>
<feature type="non-terminal residue" evidence="1">
    <location>
        <position position="1"/>
    </location>
</feature>
<dbReference type="Gramene" id="A06p52210.2_BraZ1">
    <property type="protein sequence ID" value="A06p52210.2_BraZ1.CDS.1"/>
    <property type="gene ID" value="A06g52210.2_BraZ1"/>
</dbReference>
<evidence type="ECO:0000313" key="2">
    <source>
        <dbReference type="Proteomes" id="UP000694005"/>
    </source>
</evidence>
<sequence length="69" mass="7585">VWNEHLEVYGENHGLNCTLSKSWAQCDFNKSSGTSAANSQFLVGLNFTIESTEVDLKGCICNIKSFGIK</sequence>
<organism evidence="1 2">
    <name type="scientific">Brassica campestris</name>
    <name type="common">Field mustard</name>
    <dbReference type="NCBI Taxonomy" id="3711"/>
    <lineage>
        <taxon>Eukaryota</taxon>
        <taxon>Viridiplantae</taxon>
        <taxon>Streptophyta</taxon>
        <taxon>Embryophyta</taxon>
        <taxon>Tracheophyta</taxon>
        <taxon>Spermatophyta</taxon>
        <taxon>Magnoliopsida</taxon>
        <taxon>eudicotyledons</taxon>
        <taxon>Gunneridae</taxon>
        <taxon>Pentapetalae</taxon>
        <taxon>rosids</taxon>
        <taxon>malvids</taxon>
        <taxon>Brassicales</taxon>
        <taxon>Brassicaceae</taxon>
        <taxon>Brassiceae</taxon>
        <taxon>Brassica</taxon>
    </lineage>
</organism>
<proteinExistence type="predicted"/>
<reference evidence="1 2" key="1">
    <citation type="submission" date="2021-07" db="EMBL/GenBank/DDBJ databases">
        <authorList>
            <consortium name="Genoscope - CEA"/>
            <person name="William W."/>
        </authorList>
    </citation>
    <scope>NUCLEOTIDE SEQUENCE [LARGE SCALE GENOMIC DNA]</scope>
</reference>
<accession>A0A8D9DBM0</accession>
<name>A0A8D9DBM0_BRACM</name>
<protein>
    <submittedName>
        <fullName evidence="1">Uncharacterized protein</fullName>
    </submittedName>
</protein>
<dbReference type="AlphaFoldDB" id="A0A8D9DBM0"/>
<evidence type="ECO:0000313" key="1">
    <source>
        <dbReference type="EMBL" id="CAG7872981.1"/>
    </source>
</evidence>
<dbReference type="Proteomes" id="UP000694005">
    <property type="component" value="Chromosome A06"/>
</dbReference>
<dbReference type="EMBL" id="LS974622">
    <property type="protein sequence ID" value="CAG7872981.1"/>
    <property type="molecule type" value="Genomic_DNA"/>
</dbReference>